<evidence type="ECO:0000256" key="2">
    <source>
        <dbReference type="ARBA" id="ARBA00004954"/>
    </source>
</evidence>
<evidence type="ECO:0000313" key="12">
    <source>
        <dbReference type="EMBL" id="QNS01785.1"/>
    </source>
</evidence>
<dbReference type="InterPro" id="IPR002695">
    <property type="entry name" value="PurH-like"/>
</dbReference>
<dbReference type="SMART" id="SM00851">
    <property type="entry name" value="MGS"/>
    <property type="match status" value="1"/>
</dbReference>
<evidence type="ECO:0000256" key="5">
    <source>
        <dbReference type="ARBA" id="ARBA00022755"/>
    </source>
</evidence>
<dbReference type="FunFam" id="3.40.50.1380:FF:000001">
    <property type="entry name" value="Bifunctional purine biosynthesis protein PurH"/>
    <property type="match status" value="1"/>
</dbReference>
<comment type="catalytic activity">
    <reaction evidence="8 10">
        <text>(6R)-10-formyltetrahydrofolate + 5-amino-1-(5-phospho-beta-D-ribosyl)imidazole-4-carboxamide = 5-formamido-1-(5-phospho-D-ribosyl)imidazole-4-carboxamide + (6S)-5,6,7,8-tetrahydrofolate</text>
        <dbReference type="Rhea" id="RHEA:22192"/>
        <dbReference type="ChEBI" id="CHEBI:57453"/>
        <dbReference type="ChEBI" id="CHEBI:58467"/>
        <dbReference type="ChEBI" id="CHEBI:58475"/>
        <dbReference type="ChEBI" id="CHEBI:195366"/>
        <dbReference type="EC" id="2.1.2.3"/>
    </reaction>
</comment>
<evidence type="ECO:0000313" key="13">
    <source>
        <dbReference type="Proteomes" id="UP000516346"/>
    </source>
</evidence>
<keyword evidence="7 10" id="KW-0511">Multifunctional enzyme</keyword>
<dbReference type="FunFam" id="3.40.140.20:FF:000002">
    <property type="entry name" value="Bifunctional purine biosynthesis protein PurH"/>
    <property type="match status" value="1"/>
</dbReference>
<dbReference type="InterPro" id="IPR011607">
    <property type="entry name" value="MGS-like_dom"/>
</dbReference>
<dbReference type="PROSITE" id="PS51855">
    <property type="entry name" value="MGS"/>
    <property type="match status" value="1"/>
</dbReference>
<dbReference type="FunFam" id="3.40.140.20:FF:000001">
    <property type="entry name" value="Bifunctional purine biosynthesis protein PurH"/>
    <property type="match status" value="1"/>
</dbReference>
<dbReference type="AlphaFoldDB" id="A0A7H1AZ80"/>
<dbReference type="GO" id="GO:0004643">
    <property type="term" value="F:phosphoribosylaminoimidazolecarboxamide formyltransferase activity"/>
    <property type="evidence" value="ECO:0007669"/>
    <property type="project" value="UniProtKB-UniRule"/>
</dbReference>
<dbReference type="Pfam" id="PF01808">
    <property type="entry name" value="AICARFT_IMPCHas"/>
    <property type="match status" value="1"/>
</dbReference>
<comment type="domain">
    <text evidence="10">The IMP cyclohydrolase activity resides in the N-terminal region.</text>
</comment>
<evidence type="ECO:0000256" key="1">
    <source>
        <dbReference type="ARBA" id="ARBA00004844"/>
    </source>
</evidence>
<dbReference type="SMART" id="SM00798">
    <property type="entry name" value="AICARFT_IMPCHas"/>
    <property type="match status" value="1"/>
</dbReference>
<comment type="similarity">
    <text evidence="3 10">Belongs to the PurH family.</text>
</comment>
<keyword evidence="6 10" id="KW-0378">Hydrolase</keyword>
<dbReference type="EC" id="3.5.4.10" evidence="10"/>
<dbReference type="PIRSF" id="PIRSF000414">
    <property type="entry name" value="AICARFT_IMPCHas"/>
    <property type="match status" value="1"/>
</dbReference>
<evidence type="ECO:0000259" key="11">
    <source>
        <dbReference type="PROSITE" id="PS51855"/>
    </source>
</evidence>
<evidence type="ECO:0000256" key="4">
    <source>
        <dbReference type="ARBA" id="ARBA00022679"/>
    </source>
</evidence>
<evidence type="ECO:0000256" key="3">
    <source>
        <dbReference type="ARBA" id="ARBA00007667"/>
    </source>
</evidence>
<dbReference type="CDD" id="cd01421">
    <property type="entry name" value="IMPCH"/>
    <property type="match status" value="1"/>
</dbReference>
<dbReference type="InterPro" id="IPR036914">
    <property type="entry name" value="MGS-like_dom_sf"/>
</dbReference>
<dbReference type="Proteomes" id="UP000516346">
    <property type="component" value="Chromosome"/>
</dbReference>
<dbReference type="UniPathway" id="UPA00074">
    <property type="reaction ID" value="UER00133"/>
</dbReference>
<dbReference type="NCBIfam" id="TIGR00355">
    <property type="entry name" value="purH"/>
    <property type="match status" value="1"/>
</dbReference>
<dbReference type="HAMAP" id="MF_00139">
    <property type="entry name" value="PurH"/>
    <property type="match status" value="1"/>
</dbReference>
<dbReference type="SUPFAM" id="SSF52335">
    <property type="entry name" value="Methylglyoxal synthase-like"/>
    <property type="match status" value="1"/>
</dbReference>
<dbReference type="NCBIfam" id="NF002049">
    <property type="entry name" value="PRK00881.1"/>
    <property type="match status" value="1"/>
</dbReference>
<evidence type="ECO:0000256" key="10">
    <source>
        <dbReference type="HAMAP-Rule" id="MF_00139"/>
    </source>
</evidence>
<dbReference type="PANTHER" id="PTHR11692">
    <property type="entry name" value="BIFUNCTIONAL PURINE BIOSYNTHESIS PROTEIN PURH"/>
    <property type="match status" value="1"/>
</dbReference>
<dbReference type="Gene3D" id="3.40.50.1380">
    <property type="entry name" value="Methylglyoxal synthase-like domain"/>
    <property type="match status" value="1"/>
</dbReference>
<dbReference type="GO" id="GO:0003937">
    <property type="term" value="F:IMP cyclohydrolase activity"/>
    <property type="evidence" value="ECO:0007669"/>
    <property type="project" value="UniProtKB-UniRule"/>
</dbReference>
<proteinExistence type="inferred from homology"/>
<name>A0A7H1AZ80_9GAMM</name>
<keyword evidence="4 10" id="KW-0808">Transferase</keyword>
<dbReference type="EC" id="2.1.2.3" evidence="10"/>
<reference evidence="12 13" key="1">
    <citation type="submission" date="2020-09" db="EMBL/GenBank/DDBJ databases">
        <title>Genome sequence of the banana aphid, Pentalonia nigronervosa Coquerel (Hemiptera: Aphididae) and its symbionts.</title>
        <authorList>
            <person name="Mathers T.C."/>
            <person name="Mugford S.T."/>
            <person name="Hogenhout S.A."/>
            <person name="Tripathi L."/>
        </authorList>
    </citation>
    <scope>NUCLEOTIDE SEQUENCE [LARGE SCALE GENOMIC DNA]</scope>
    <source>
        <strain evidence="12">Ba4</strain>
    </source>
</reference>
<dbReference type="InterPro" id="IPR024051">
    <property type="entry name" value="AICAR_Tfase_dup_dom_sf"/>
</dbReference>
<organism evidence="12 13">
    <name type="scientific">Buchnera aphidicola</name>
    <name type="common">Pentalonia nigronervosa</name>
    <dbReference type="NCBI Taxonomy" id="1309793"/>
    <lineage>
        <taxon>Bacteria</taxon>
        <taxon>Pseudomonadati</taxon>
        <taxon>Pseudomonadota</taxon>
        <taxon>Gammaproteobacteria</taxon>
        <taxon>Enterobacterales</taxon>
        <taxon>Erwiniaceae</taxon>
        <taxon>Buchnera</taxon>
    </lineage>
</organism>
<accession>A0A7H1AZ80</accession>
<feature type="domain" description="MGS-like" evidence="11">
    <location>
        <begin position="1"/>
        <end position="147"/>
    </location>
</feature>
<protein>
    <recommendedName>
        <fullName evidence="10">Bifunctional purine biosynthesis protein PurH</fullName>
    </recommendedName>
    <domain>
        <recommendedName>
            <fullName evidence="10">Phosphoribosylaminoimidazolecarboxamide formyltransferase</fullName>
            <ecNumber evidence="10">2.1.2.3</ecNumber>
        </recommendedName>
        <alternativeName>
            <fullName evidence="10">AICAR transformylase</fullName>
        </alternativeName>
    </domain>
    <domain>
        <recommendedName>
            <fullName evidence="10">IMP cyclohydrolase</fullName>
            <ecNumber evidence="10">3.5.4.10</ecNumber>
        </recommendedName>
        <alternativeName>
            <fullName evidence="10">ATIC</fullName>
        </alternativeName>
        <alternativeName>
            <fullName evidence="10">IMP synthase</fullName>
        </alternativeName>
        <alternativeName>
            <fullName evidence="10">Inosinicase</fullName>
        </alternativeName>
    </domain>
</protein>
<evidence type="ECO:0000256" key="6">
    <source>
        <dbReference type="ARBA" id="ARBA00022801"/>
    </source>
</evidence>
<sequence>MSFMKPVKHALISVSDKTHIIKIAKILTENKINLLSTEGTAKILRNYHVPVTTVSDYIKFPEIMNGRVKTLHPKIMAGILSSSKDKKIMQFYKINPIDIVIVNFYPFQHALFDVNNNIRDVIKNIDIGGPTLVRAAAKNYENVIVIVDINDIESIIDAIKTNSIDINTRLQLARKAFQYTSSYESTIAKYFSQYQSYSMQKKHNLFPNKINFSFIKKQDLVYGENQHQKSAFYIKNNTLHTGTISFSNQVHGKTLSYNNILDANTALECVKEFKKPSCVIVKHGNPCGAATRTTLVESYLYAYNADPVSAFGGVLAFNYEIDEHTAQKIITTQFVEVIIAPKINEYALKILQQKKNTRVLVTGKIHKHRRRLEIKSIDDGMLIQENDINKYNHKKWTVVTKRTPTKQEVQDAIFCWKIAKFVKSNAIVYGYNETTIAIGAGQMSRIDSTKLANVKVKERGYNIMHATMASDAFLPFRDNIDQAAKIGITCVIQTGGSIRDHEVIQAANEQNITMIFTKTRHFRH</sequence>
<comment type="pathway">
    <text evidence="1 10">Purine metabolism; IMP biosynthesis via de novo pathway; IMP from 5-formamido-1-(5-phospho-D-ribosyl)imidazole-4-carboxamide: step 1/1.</text>
</comment>
<dbReference type="InterPro" id="IPR016193">
    <property type="entry name" value="Cytidine_deaminase-like"/>
</dbReference>
<dbReference type="PANTHER" id="PTHR11692:SF0">
    <property type="entry name" value="BIFUNCTIONAL PURINE BIOSYNTHESIS PROTEIN ATIC"/>
    <property type="match status" value="1"/>
</dbReference>
<dbReference type="GO" id="GO:0006189">
    <property type="term" value="P:'de novo' IMP biosynthetic process"/>
    <property type="evidence" value="ECO:0007669"/>
    <property type="project" value="UniProtKB-UniRule"/>
</dbReference>
<comment type="pathway">
    <text evidence="2 10">Purine metabolism; IMP biosynthesis via de novo pathway; 5-formamido-1-(5-phospho-D-ribosyl)imidazole-4-carboxamide from 5-amino-1-(5-phospho-D-ribosyl)imidazole-4-carboxamide (10-formyl THF route): step 1/1.</text>
</comment>
<evidence type="ECO:0000256" key="8">
    <source>
        <dbReference type="ARBA" id="ARBA00050488"/>
    </source>
</evidence>
<evidence type="ECO:0000256" key="9">
    <source>
        <dbReference type="ARBA" id="ARBA00050687"/>
    </source>
</evidence>
<dbReference type="SUPFAM" id="SSF53927">
    <property type="entry name" value="Cytidine deaminase-like"/>
    <property type="match status" value="1"/>
</dbReference>
<dbReference type="Gene3D" id="3.40.140.20">
    <property type="match status" value="2"/>
</dbReference>
<comment type="catalytic activity">
    <reaction evidence="9 10">
        <text>IMP + H2O = 5-formamido-1-(5-phospho-D-ribosyl)imidazole-4-carboxamide</text>
        <dbReference type="Rhea" id="RHEA:18445"/>
        <dbReference type="ChEBI" id="CHEBI:15377"/>
        <dbReference type="ChEBI" id="CHEBI:58053"/>
        <dbReference type="ChEBI" id="CHEBI:58467"/>
        <dbReference type="EC" id="3.5.4.10"/>
    </reaction>
</comment>
<keyword evidence="5 10" id="KW-0658">Purine biosynthesis</keyword>
<dbReference type="Pfam" id="PF02142">
    <property type="entry name" value="MGS"/>
    <property type="match status" value="1"/>
</dbReference>
<dbReference type="EMBL" id="CP061275">
    <property type="protein sequence ID" value="QNS01785.1"/>
    <property type="molecule type" value="Genomic_DNA"/>
</dbReference>
<dbReference type="GO" id="GO:0005829">
    <property type="term" value="C:cytosol"/>
    <property type="evidence" value="ECO:0007669"/>
    <property type="project" value="TreeGrafter"/>
</dbReference>
<gene>
    <name evidence="10 12" type="primary">purH</name>
    <name evidence="12" type="ORF">ICW73_02285</name>
</gene>
<evidence type="ECO:0000256" key="7">
    <source>
        <dbReference type="ARBA" id="ARBA00023268"/>
    </source>
</evidence>